<organism evidence="8 9">
    <name type="scientific">Emiliania huxleyi (strain CCMP1516)</name>
    <dbReference type="NCBI Taxonomy" id="280463"/>
    <lineage>
        <taxon>Eukaryota</taxon>
        <taxon>Haptista</taxon>
        <taxon>Haptophyta</taxon>
        <taxon>Prymnesiophyceae</taxon>
        <taxon>Isochrysidales</taxon>
        <taxon>Noelaerhabdaceae</taxon>
        <taxon>Emiliania</taxon>
    </lineage>
</organism>
<feature type="region of interest" description="Disordered" evidence="5">
    <location>
        <begin position="373"/>
        <end position="406"/>
    </location>
</feature>
<dbReference type="PaxDb" id="2903-EOD12529"/>
<dbReference type="RefSeq" id="XP_005764958.1">
    <property type="nucleotide sequence ID" value="XM_005764901.1"/>
</dbReference>
<dbReference type="PANTHER" id="PTHR11132">
    <property type="entry name" value="SOLUTE CARRIER FAMILY 35"/>
    <property type="match status" value="1"/>
</dbReference>
<keyword evidence="2 6" id="KW-0812">Transmembrane</keyword>
<feature type="transmembrane region" description="Helical" evidence="6">
    <location>
        <begin position="34"/>
        <end position="57"/>
    </location>
</feature>
<dbReference type="eggNOG" id="KOG1441">
    <property type="taxonomic scope" value="Eukaryota"/>
</dbReference>
<feature type="compositionally biased region" description="Low complexity" evidence="5">
    <location>
        <begin position="373"/>
        <end position="391"/>
    </location>
</feature>
<evidence type="ECO:0000256" key="4">
    <source>
        <dbReference type="ARBA" id="ARBA00023136"/>
    </source>
</evidence>
<keyword evidence="4 6" id="KW-0472">Membrane</keyword>
<evidence type="ECO:0000256" key="1">
    <source>
        <dbReference type="ARBA" id="ARBA00004141"/>
    </source>
</evidence>
<feature type="transmembrane region" description="Helical" evidence="6">
    <location>
        <begin position="428"/>
        <end position="446"/>
    </location>
</feature>
<dbReference type="HOGENOM" id="CLU_374869_0_0_1"/>
<sequence length="741" mass="80737">MEEVQPLRKVDASGEDVSVPPAPMAQEQSWRCGSVVDITITVGVCVLYTLVGPLLILNNKYLLTSGFPYPIVLTSLTQAATVVFAVAAALLSRMRYIEWEMPRREFDGTLVRASVIVGFATATCLCAGNSAYLYLSVSFIEILKGYAPLVTMMMQGCFGIGYPERKPVLAVLASCVGTTIASAGEVHASPLGLLVFFSSMYFEATRLILTQKLLGQYKMHVVEALLYVSPATFVFTAAAAATIELPRFKPEDIRNPPTEPFWVGIGLSCLLGCLINLSSFLVIQRTNVVMLKLLSISRNAGVIVSGVVLFGEAISPMQARISNSPLELLGAPEGPACGCVITLIFFVVYNYLQVTAAQAAAGAKLWVESSSLDGLPPTDDDPPSSTTPSGSAGEKTEPTSTRSGFGSRSGFASGMFGSPKGKFCSSKLLCVIFTVVIGLGCSAFALSSHGSGGVSEHLESKVFLPNATPVSATPSSVRHETSSSLLVVVTGVWKSESSDQKHVPTLLYLDTILNNYVAACEVGFRVHVVLTTYAPHLPHTTRKSWEDLVDFERYYCQRIEASIPISVEHFENRGLPAGAFGTAGDLAIRHREIFMRQRMNFDLFLVQEDDIDIRPRTLLYAERWIQRFHGTPFWPVFLDTEVANKQRFADWRLNVLDLFYSHNDLFGKVVMSPGSSGRSYMITSHMLGRVDATKWIDPSRVRGEFNPHVASSNVLVEMGKTMVAREGGKQLFLLTNSGFDI</sequence>
<evidence type="ECO:0000256" key="5">
    <source>
        <dbReference type="SAM" id="MobiDB-lite"/>
    </source>
</evidence>
<dbReference type="InterPro" id="IPR004853">
    <property type="entry name" value="Sugar_P_trans_dom"/>
</dbReference>
<evidence type="ECO:0000256" key="2">
    <source>
        <dbReference type="ARBA" id="ARBA00022692"/>
    </source>
</evidence>
<feature type="transmembrane region" description="Helical" evidence="6">
    <location>
        <begin position="113"/>
        <end position="134"/>
    </location>
</feature>
<feature type="transmembrane region" description="Helical" evidence="6">
    <location>
        <begin position="334"/>
        <end position="352"/>
    </location>
</feature>
<dbReference type="AlphaFoldDB" id="A0A0D3IMP4"/>
<feature type="region of interest" description="Disordered" evidence="5">
    <location>
        <begin position="1"/>
        <end position="22"/>
    </location>
</feature>
<feature type="domain" description="Sugar phosphate transporter" evidence="7">
    <location>
        <begin position="54"/>
        <end position="319"/>
    </location>
</feature>
<keyword evidence="3 6" id="KW-1133">Transmembrane helix</keyword>
<evidence type="ECO:0000256" key="6">
    <source>
        <dbReference type="SAM" id="Phobius"/>
    </source>
</evidence>
<accession>A0A0D3IMP4</accession>
<dbReference type="KEGG" id="ehx:EMIHUDRAFT_470816"/>
<dbReference type="InterPro" id="IPR050186">
    <property type="entry name" value="TPT_transporter"/>
</dbReference>
<feature type="transmembrane region" description="Helical" evidence="6">
    <location>
        <begin position="295"/>
        <end position="314"/>
    </location>
</feature>
<proteinExistence type="predicted"/>
<feature type="transmembrane region" description="Helical" evidence="6">
    <location>
        <begin position="261"/>
        <end position="283"/>
    </location>
</feature>
<reference evidence="9" key="1">
    <citation type="journal article" date="2013" name="Nature">
        <title>Pan genome of the phytoplankton Emiliania underpins its global distribution.</title>
        <authorList>
            <person name="Read B.A."/>
            <person name="Kegel J."/>
            <person name="Klute M.J."/>
            <person name="Kuo A."/>
            <person name="Lefebvre S.C."/>
            <person name="Maumus F."/>
            <person name="Mayer C."/>
            <person name="Miller J."/>
            <person name="Monier A."/>
            <person name="Salamov A."/>
            <person name="Young J."/>
            <person name="Aguilar M."/>
            <person name="Claverie J.M."/>
            <person name="Frickenhaus S."/>
            <person name="Gonzalez K."/>
            <person name="Herman E.K."/>
            <person name="Lin Y.C."/>
            <person name="Napier J."/>
            <person name="Ogata H."/>
            <person name="Sarno A.F."/>
            <person name="Shmutz J."/>
            <person name="Schroeder D."/>
            <person name="de Vargas C."/>
            <person name="Verret F."/>
            <person name="von Dassow P."/>
            <person name="Valentin K."/>
            <person name="Van de Peer Y."/>
            <person name="Wheeler G."/>
            <person name="Dacks J.B."/>
            <person name="Delwiche C.F."/>
            <person name="Dyhrman S.T."/>
            <person name="Glockner G."/>
            <person name="John U."/>
            <person name="Richards T."/>
            <person name="Worden A.Z."/>
            <person name="Zhang X."/>
            <person name="Grigoriev I.V."/>
            <person name="Allen A.E."/>
            <person name="Bidle K."/>
            <person name="Borodovsky M."/>
            <person name="Bowler C."/>
            <person name="Brownlee C."/>
            <person name="Cock J.M."/>
            <person name="Elias M."/>
            <person name="Gladyshev V.N."/>
            <person name="Groth M."/>
            <person name="Guda C."/>
            <person name="Hadaegh A."/>
            <person name="Iglesias-Rodriguez M.D."/>
            <person name="Jenkins J."/>
            <person name="Jones B.M."/>
            <person name="Lawson T."/>
            <person name="Leese F."/>
            <person name="Lindquist E."/>
            <person name="Lobanov A."/>
            <person name="Lomsadze A."/>
            <person name="Malik S.B."/>
            <person name="Marsh M.E."/>
            <person name="Mackinder L."/>
            <person name="Mock T."/>
            <person name="Mueller-Roeber B."/>
            <person name="Pagarete A."/>
            <person name="Parker M."/>
            <person name="Probert I."/>
            <person name="Quesneville H."/>
            <person name="Raines C."/>
            <person name="Rensing S.A."/>
            <person name="Riano-Pachon D.M."/>
            <person name="Richier S."/>
            <person name="Rokitta S."/>
            <person name="Shiraiwa Y."/>
            <person name="Soanes D.M."/>
            <person name="van der Giezen M."/>
            <person name="Wahlund T.M."/>
            <person name="Williams B."/>
            <person name="Wilson W."/>
            <person name="Wolfe G."/>
            <person name="Wurch L.L."/>
        </authorList>
    </citation>
    <scope>NUCLEOTIDE SEQUENCE</scope>
</reference>
<protein>
    <recommendedName>
        <fullName evidence="7">Sugar phosphate transporter domain-containing protein</fullName>
    </recommendedName>
</protein>
<keyword evidence="9" id="KW-1185">Reference proteome</keyword>
<dbReference type="GeneID" id="17258678"/>
<dbReference type="Pfam" id="PF03151">
    <property type="entry name" value="TPT"/>
    <property type="match status" value="1"/>
</dbReference>
<evidence type="ECO:0000256" key="3">
    <source>
        <dbReference type="ARBA" id="ARBA00022989"/>
    </source>
</evidence>
<evidence type="ECO:0000259" key="7">
    <source>
        <dbReference type="Pfam" id="PF03151"/>
    </source>
</evidence>
<dbReference type="EnsemblProtists" id="EOD12529">
    <property type="protein sequence ID" value="EOD12529"/>
    <property type="gene ID" value="EMIHUDRAFT_470816"/>
</dbReference>
<evidence type="ECO:0000313" key="9">
    <source>
        <dbReference type="Proteomes" id="UP000013827"/>
    </source>
</evidence>
<name>A0A0D3IMP4_EMIH1</name>
<evidence type="ECO:0000313" key="8">
    <source>
        <dbReference type="EnsemblProtists" id="EOD12529"/>
    </source>
</evidence>
<dbReference type="GO" id="GO:0016020">
    <property type="term" value="C:membrane"/>
    <property type="evidence" value="ECO:0007669"/>
    <property type="project" value="UniProtKB-SubCell"/>
</dbReference>
<feature type="transmembrane region" description="Helical" evidence="6">
    <location>
        <begin position="69"/>
        <end position="92"/>
    </location>
</feature>
<feature type="transmembrane region" description="Helical" evidence="6">
    <location>
        <begin position="221"/>
        <end position="241"/>
    </location>
</feature>
<feature type="compositionally biased region" description="Basic and acidic residues" evidence="5">
    <location>
        <begin position="1"/>
        <end position="12"/>
    </location>
</feature>
<dbReference type="Proteomes" id="UP000013827">
    <property type="component" value="Unassembled WGS sequence"/>
</dbReference>
<comment type="subcellular location">
    <subcellularLocation>
        <location evidence="1">Membrane</location>
        <topology evidence="1">Multi-pass membrane protein</topology>
    </subcellularLocation>
</comment>
<reference evidence="8" key="2">
    <citation type="submission" date="2024-10" db="UniProtKB">
        <authorList>
            <consortium name="EnsemblProtists"/>
        </authorList>
    </citation>
    <scope>IDENTIFICATION</scope>
</reference>